<proteinExistence type="predicted"/>
<dbReference type="STRING" id="1566387.QV13_17185"/>
<reference evidence="1 2" key="1">
    <citation type="submission" date="2016-08" db="EMBL/GenBank/DDBJ databases">
        <title>Whole genome sequence of Mesorhizobium sp. strain UASWS1009 isolated from industrial sewage.</title>
        <authorList>
            <person name="Crovadore J."/>
            <person name="Calmin G."/>
            <person name="Chablais R."/>
            <person name="Cochard B."/>
            <person name="Lefort F."/>
        </authorList>
    </citation>
    <scope>NUCLEOTIDE SEQUENCE [LARGE SCALE GENOMIC DNA]</scope>
    <source>
        <strain evidence="1 2">UASWS1009</strain>
    </source>
</reference>
<comment type="caution">
    <text evidence="1">The sequence shown here is derived from an EMBL/GenBank/DDBJ whole genome shotgun (WGS) entry which is preliminary data.</text>
</comment>
<gene>
    <name evidence="1" type="ORF">QV13_17185</name>
</gene>
<dbReference type="OrthoDB" id="8445163at2"/>
<evidence type="ECO:0008006" key="3">
    <source>
        <dbReference type="Google" id="ProtNLM"/>
    </source>
</evidence>
<evidence type="ECO:0000313" key="1">
    <source>
        <dbReference type="EMBL" id="OCX16533.1"/>
    </source>
</evidence>
<dbReference type="AlphaFoldDB" id="A0A1C2DPB9"/>
<dbReference type="EMBL" id="MDEO01000033">
    <property type="protein sequence ID" value="OCX16533.1"/>
    <property type="molecule type" value="Genomic_DNA"/>
</dbReference>
<accession>A0A1C2DPB9</accession>
<dbReference type="Proteomes" id="UP000094412">
    <property type="component" value="Unassembled WGS sequence"/>
</dbReference>
<dbReference type="RefSeq" id="WP_024924447.1">
    <property type="nucleotide sequence ID" value="NZ_MDEO01000033.1"/>
</dbReference>
<protein>
    <recommendedName>
        <fullName evidence="3">DUF2267 domain-containing protein</fullName>
    </recommendedName>
</protein>
<keyword evidence="2" id="KW-1185">Reference proteome</keyword>
<organism evidence="1 2">
    <name type="scientific">Mesorhizobium hungaricum</name>
    <dbReference type="NCBI Taxonomy" id="1566387"/>
    <lineage>
        <taxon>Bacteria</taxon>
        <taxon>Pseudomonadati</taxon>
        <taxon>Pseudomonadota</taxon>
        <taxon>Alphaproteobacteria</taxon>
        <taxon>Hyphomicrobiales</taxon>
        <taxon>Phyllobacteriaceae</taxon>
        <taxon>Mesorhizobium</taxon>
    </lineage>
</organism>
<sequence>MNAQDVVNTIAQKTSIDQPTTEKVVGTILSVIQHEVDAATVEPWFAKLPGADQLAQQYDVMSAAPASGGGGLLGSLQSALGGILGGKAGALVNGVAQLESTGLSMAQIQQAAATLIQQAKTAAGPQLTSQVLDSVPGLKSQLGL</sequence>
<name>A0A1C2DPB9_9HYPH</name>
<evidence type="ECO:0000313" key="2">
    <source>
        <dbReference type="Proteomes" id="UP000094412"/>
    </source>
</evidence>